<evidence type="ECO:0000256" key="1">
    <source>
        <dbReference type="ARBA" id="ARBA00001933"/>
    </source>
</evidence>
<evidence type="ECO:0000313" key="8">
    <source>
        <dbReference type="EMBL" id="MBK9797074.1"/>
    </source>
</evidence>
<sequence>MTLQLLPTRRAFLADDPIFALNAEAQARKAGGESVLNATVGALLDDSGQLVILETVMDLWRELTALEVAPYAPIAGDPGFLKALVRRHWPLVPSSGAACATPGGSGALAISLRNFLEPGQSLLTAAPFWSPYGTLAAENGVALATAPWPRAGEALDTGAWAAGLQALMKAQGRILLWLNDPCHNPTGRSLSPADRACLAGLLREAATRGPVTLLLDFAYLDYARDPGAVAAALADYEALGAEGEVLVGASLSISKSLTLYGARCGALAFPWRNEPTLQAALTQSCRGTWSNCARAPQSLVVRLAQEGRAQEHLSAEHRHWSEVLSHRAAALDEAMVAEGMEALHWAGGFFVCVPVVEPTEVCARMQADGVFTVPLPEGLRVGLCGMRAAEAPRFAQALRRALVPR</sequence>
<evidence type="ECO:0000256" key="4">
    <source>
        <dbReference type="ARBA" id="ARBA00022576"/>
    </source>
</evidence>
<evidence type="ECO:0000313" key="9">
    <source>
        <dbReference type="Proteomes" id="UP000886657"/>
    </source>
</evidence>
<comment type="similarity">
    <text evidence="2">Belongs to the class-I pyridoxal-phosphate-dependent aminotransferase family.</text>
</comment>
<evidence type="ECO:0000259" key="7">
    <source>
        <dbReference type="Pfam" id="PF00155"/>
    </source>
</evidence>
<dbReference type="Pfam" id="PF00155">
    <property type="entry name" value="Aminotran_1_2"/>
    <property type="match status" value="1"/>
</dbReference>
<keyword evidence="5" id="KW-0808">Transferase</keyword>
<dbReference type="Gene3D" id="3.40.640.10">
    <property type="entry name" value="Type I PLP-dependent aspartate aminotransferase-like (Major domain)"/>
    <property type="match status" value="1"/>
</dbReference>
<gene>
    <name evidence="8" type="ORF">IPP58_11360</name>
</gene>
<comment type="cofactor">
    <cofactor evidence="1">
        <name>pyridoxal 5'-phosphate</name>
        <dbReference type="ChEBI" id="CHEBI:597326"/>
    </cofactor>
</comment>
<comment type="subunit">
    <text evidence="3">Homodimer.</text>
</comment>
<accession>A0A9D7XLZ1</accession>
<dbReference type="InterPro" id="IPR015422">
    <property type="entry name" value="PyrdxlP-dep_Trfase_small"/>
</dbReference>
<dbReference type="GO" id="GO:0030170">
    <property type="term" value="F:pyridoxal phosphate binding"/>
    <property type="evidence" value="ECO:0007669"/>
    <property type="project" value="InterPro"/>
</dbReference>
<evidence type="ECO:0000256" key="3">
    <source>
        <dbReference type="ARBA" id="ARBA00011738"/>
    </source>
</evidence>
<dbReference type="GO" id="GO:0008483">
    <property type="term" value="F:transaminase activity"/>
    <property type="evidence" value="ECO:0007669"/>
    <property type="project" value="UniProtKB-KW"/>
</dbReference>
<dbReference type="PANTHER" id="PTHR11879">
    <property type="entry name" value="ASPARTATE AMINOTRANSFERASE"/>
    <property type="match status" value="1"/>
</dbReference>
<dbReference type="PANTHER" id="PTHR11879:SF22">
    <property type="entry name" value="ASPARTATE AMINOTRANSFERASE, MITOCHONDRIAL"/>
    <property type="match status" value="1"/>
</dbReference>
<dbReference type="InterPro" id="IPR015424">
    <property type="entry name" value="PyrdxlP-dep_Trfase"/>
</dbReference>
<protein>
    <submittedName>
        <fullName evidence="8">Aminotransferase class I/II-fold pyridoxal phosphate-dependent enzyme</fullName>
    </submittedName>
</protein>
<evidence type="ECO:0000256" key="2">
    <source>
        <dbReference type="ARBA" id="ARBA00007441"/>
    </source>
</evidence>
<dbReference type="Gene3D" id="3.90.1150.10">
    <property type="entry name" value="Aspartate Aminotransferase, domain 1"/>
    <property type="match status" value="1"/>
</dbReference>
<dbReference type="InterPro" id="IPR004839">
    <property type="entry name" value="Aminotransferase_I/II_large"/>
</dbReference>
<dbReference type="GO" id="GO:0042802">
    <property type="term" value="F:identical protein binding"/>
    <property type="evidence" value="ECO:0007669"/>
    <property type="project" value="TreeGrafter"/>
</dbReference>
<dbReference type="CDD" id="cd00609">
    <property type="entry name" value="AAT_like"/>
    <property type="match status" value="1"/>
</dbReference>
<evidence type="ECO:0000256" key="6">
    <source>
        <dbReference type="ARBA" id="ARBA00022898"/>
    </source>
</evidence>
<dbReference type="AlphaFoldDB" id="A0A9D7XLZ1"/>
<dbReference type="Proteomes" id="UP000886657">
    <property type="component" value="Unassembled WGS sequence"/>
</dbReference>
<dbReference type="InterPro" id="IPR000796">
    <property type="entry name" value="Asp_trans"/>
</dbReference>
<keyword evidence="4 8" id="KW-0032">Aminotransferase</keyword>
<dbReference type="GO" id="GO:0006520">
    <property type="term" value="P:amino acid metabolic process"/>
    <property type="evidence" value="ECO:0007669"/>
    <property type="project" value="InterPro"/>
</dbReference>
<keyword evidence="6" id="KW-0663">Pyridoxal phosphate</keyword>
<dbReference type="EMBL" id="JADKIO010000008">
    <property type="protein sequence ID" value="MBK9797074.1"/>
    <property type="molecule type" value="Genomic_DNA"/>
</dbReference>
<organism evidence="8 9">
    <name type="scientific">Candidatus Geothrix skivensis</name>
    <dbReference type="NCBI Taxonomy" id="2954439"/>
    <lineage>
        <taxon>Bacteria</taxon>
        <taxon>Pseudomonadati</taxon>
        <taxon>Acidobacteriota</taxon>
        <taxon>Holophagae</taxon>
        <taxon>Holophagales</taxon>
        <taxon>Holophagaceae</taxon>
        <taxon>Geothrix</taxon>
    </lineage>
</organism>
<dbReference type="SUPFAM" id="SSF53383">
    <property type="entry name" value="PLP-dependent transferases"/>
    <property type="match status" value="1"/>
</dbReference>
<evidence type="ECO:0000256" key="5">
    <source>
        <dbReference type="ARBA" id="ARBA00022679"/>
    </source>
</evidence>
<comment type="caution">
    <text evidence="8">The sequence shown here is derived from an EMBL/GenBank/DDBJ whole genome shotgun (WGS) entry which is preliminary data.</text>
</comment>
<name>A0A9D7XLZ1_9BACT</name>
<feature type="domain" description="Aminotransferase class I/classII large" evidence="7">
    <location>
        <begin position="35"/>
        <end position="398"/>
    </location>
</feature>
<dbReference type="InterPro" id="IPR015421">
    <property type="entry name" value="PyrdxlP-dep_Trfase_major"/>
</dbReference>
<reference evidence="8" key="1">
    <citation type="submission" date="2020-10" db="EMBL/GenBank/DDBJ databases">
        <title>Connecting structure to function with the recovery of over 1000 high-quality activated sludge metagenome-assembled genomes encoding full-length rRNA genes using long-read sequencing.</title>
        <authorList>
            <person name="Singleton C.M."/>
            <person name="Petriglieri F."/>
            <person name="Kristensen J.M."/>
            <person name="Kirkegaard R.H."/>
            <person name="Michaelsen T.Y."/>
            <person name="Andersen M.H."/>
            <person name="Karst S.M."/>
            <person name="Dueholm M.S."/>
            <person name="Nielsen P.H."/>
            <person name="Albertsen M."/>
        </authorList>
    </citation>
    <scope>NUCLEOTIDE SEQUENCE</scope>
    <source>
        <strain evidence="8">Skiv_18-Q3-R9-52_MAXAC.067</strain>
    </source>
</reference>
<proteinExistence type="inferred from homology"/>